<proteinExistence type="predicted"/>
<evidence type="ECO:0000313" key="2">
    <source>
        <dbReference type="EMBL" id="KAL3653403.1"/>
    </source>
</evidence>
<sequence length="60" mass="6487">MRFKGTYERVGRAYALPCISAHTNQRATTSGNAGSSNNAYVTPNMDNMVIGEQVSPAHQD</sequence>
<evidence type="ECO:0000313" key="3">
    <source>
        <dbReference type="Proteomes" id="UP001632038"/>
    </source>
</evidence>
<dbReference type="Proteomes" id="UP001632038">
    <property type="component" value="Unassembled WGS sequence"/>
</dbReference>
<dbReference type="AlphaFoldDB" id="A0ABD3EGF5"/>
<dbReference type="EMBL" id="JAVIJP010000005">
    <property type="protein sequence ID" value="KAL3653403.1"/>
    <property type="molecule type" value="Genomic_DNA"/>
</dbReference>
<evidence type="ECO:0000259" key="1">
    <source>
        <dbReference type="Pfam" id="PF14624"/>
    </source>
</evidence>
<keyword evidence="3" id="KW-1185">Reference proteome</keyword>
<comment type="caution">
    <text evidence="2">The sequence shown here is derived from an EMBL/GenBank/DDBJ whole genome shotgun (WGS) entry which is preliminary data.</text>
</comment>
<feature type="domain" description="VWA-Hint protein Vwaint" evidence="1">
    <location>
        <begin position="5"/>
        <end position="49"/>
    </location>
</feature>
<gene>
    <name evidence="2" type="ORF">CASFOL_003084</name>
</gene>
<accession>A0ABD3EGF5</accession>
<name>A0ABD3EGF5_9LAMI</name>
<organism evidence="2 3">
    <name type="scientific">Castilleja foliolosa</name>
    <dbReference type="NCBI Taxonomy" id="1961234"/>
    <lineage>
        <taxon>Eukaryota</taxon>
        <taxon>Viridiplantae</taxon>
        <taxon>Streptophyta</taxon>
        <taxon>Embryophyta</taxon>
        <taxon>Tracheophyta</taxon>
        <taxon>Spermatophyta</taxon>
        <taxon>Magnoliopsida</taxon>
        <taxon>eudicotyledons</taxon>
        <taxon>Gunneridae</taxon>
        <taxon>Pentapetalae</taxon>
        <taxon>asterids</taxon>
        <taxon>lamiids</taxon>
        <taxon>Lamiales</taxon>
        <taxon>Orobanchaceae</taxon>
        <taxon>Pedicularideae</taxon>
        <taxon>Castillejinae</taxon>
        <taxon>Castilleja</taxon>
    </lineage>
</organism>
<dbReference type="InterPro" id="IPR032838">
    <property type="entry name" value="Vwaint_dom"/>
</dbReference>
<dbReference type="Pfam" id="PF14624">
    <property type="entry name" value="Vwaint"/>
    <property type="match status" value="1"/>
</dbReference>
<reference evidence="3" key="1">
    <citation type="journal article" date="2024" name="IScience">
        <title>Strigolactones Initiate the Formation of Haustorium-like Structures in Castilleja.</title>
        <authorList>
            <person name="Buerger M."/>
            <person name="Peterson D."/>
            <person name="Chory J."/>
        </authorList>
    </citation>
    <scope>NUCLEOTIDE SEQUENCE [LARGE SCALE GENOMIC DNA]</scope>
</reference>
<protein>
    <recommendedName>
        <fullName evidence="1">VWA-Hint protein Vwaint domain-containing protein</fullName>
    </recommendedName>
</protein>